<accession>A0A2W5T8A8</accession>
<dbReference type="Proteomes" id="UP000249061">
    <property type="component" value="Unassembled WGS sequence"/>
</dbReference>
<sequence>MPGCGKCGTKLDSMFNQPGRRDTCPACGADLHACIQCRHYDETVAKECKEPFAEVPMDKVEANFCDLFQIGEGGHRDSGPSRDALLSAADALFKKK</sequence>
<gene>
    <name evidence="1" type="ORF">DI536_20190</name>
</gene>
<proteinExistence type="predicted"/>
<protein>
    <submittedName>
        <fullName evidence="1">Uncharacterized protein</fullName>
    </submittedName>
</protein>
<evidence type="ECO:0000313" key="1">
    <source>
        <dbReference type="EMBL" id="PZR10157.1"/>
    </source>
</evidence>
<organism evidence="1 2">
    <name type="scientific">Archangium gephyra</name>
    <dbReference type="NCBI Taxonomy" id="48"/>
    <lineage>
        <taxon>Bacteria</taxon>
        <taxon>Pseudomonadati</taxon>
        <taxon>Myxococcota</taxon>
        <taxon>Myxococcia</taxon>
        <taxon>Myxococcales</taxon>
        <taxon>Cystobacterineae</taxon>
        <taxon>Archangiaceae</taxon>
        <taxon>Archangium</taxon>
    </lineage>
</organism>
<dbReference type="AlphaFoldDB" id="A0A2W5T8A8"/>
<name>A0A2W5T8A8_9BACT</name>
<evidence type="ECO:0000313" key="2">
    <source>
        <dbReference type="Proteomes" id="UP000249061"/>
    </source>
</evidence>
<dbReference type="EMBL" id="QFQP01000018">
    <property type="protein sequence ID" value="PZR10157.1"/>
    <property type="molecule type" value="Genomic_DNA"/>
</dbReference>
<reference evidence="1 2" key="1">
    <citation type="submission" date="2017-08" db="EMBL/GenBank/DDBJ databases">
        <title>Infants hospitalized years apart are colonized by the same room-sourced microbial strains.</title>
        <authorList>
            <person name="Brooks B."/>
            <person name="Olm M.R."/>
            <person name="Firek B.A."/>
            <person name="Baker R."/>
            <person name="Thomas B.C."/>
            <person name="Morowitz M.J."/>
            <person name="Banfield J.F."/>
        </authorList>
    </citation>
    <scope>NUCLEOTIDE SEQUENCE [LARGE SCALE GENOMIC DNA]</scope>
    <source>
        <strain evidence="1">S2_003_000_R2_14</strain>
    </source>
</reference>
<comment type="caution">
    <text evidence="1">The sequence shown here is derived from an EMBL/GenBank/DDBJ whole genome shotgun (WGS) entry which is preliminary data.</text>
</comment>